<feature type="compositionally biased region" description="Basic and acidic residues" evidence="1">
    <location>
        <begin position="307"/>
        <end position="316"/>
    </location>
</feature>
<dbReference type="EMBL" id="CABFUZ020000109">
    <property type="protein sequence ID" value="VVM06249.1"/>
    <property type="molecule type" value="Genomic_DNA"/>
</dbReference>
<name>A0A5E6MAM1_9BACT</name>
<organism evidence="2 3">
    <name type="scientific">Methylacidimicrobium cyclopophantes</name>
    <dbReference type="NCBI Taxonomy" id="1041766"/>
    <lineage>
        <taxon>Bacteria</taxon>
        <taxon>Pseudomonadati</taxon>
        <taxon>Verrucomicrobiota</taxon>
        <taxon>Methylacidimicrobium</taxon>
    </lineage>
</organism>
<feature type="compositionally biased region" description="Polar residues" evidence="1">
    <location>
        <begin position="276"/>
        <end position="285"/>
    </location>
</feature>
<dbReference type="AlphaFoldDB" id="A0A5E6MAM1"/>
<proteinExistence type="predicted"/>
<sequence length="316" mass="32647">MKPVQVDLGNSASTQGHVPDLEPLVQPMGKEAVDLASESRLSIGDIGLAASNVWGTLQKSIPWLVGAFGVYQLWRSLESPGLSKSAREAATELASRRASSRETFPRSETSPGPIAGLRRAALGVVAAAASSMQDPEKRKPSDPFALRLLRTATRFAGPDAGIALALEEAGPDVIRGSQLLARGDIVHGGGAFARAFIKTSLTMALARAGETAGEWALGSLPAGKPIGRWLGWILGSALGERLGTGALAAMERIAASLEAVGTSAESRSKTVGAEMSMSTRTSSTAPPEIRIGGGTSTGRGVGAAFDPRSRERGLGR</sequence>
<comment type="caution">
    <text evidence="2">The sequence shown here is derived from an EMBL/GenBank/DDBJ whole genome shotgun (WGS) entry which is preliminary data.</text>
</comment>
<protein>
    <submittedName>
        <fullName evidence="2">Uncharacterized protein</fullName>
    </submittedName>
</protein>
<dbReference type="Proteomes" id="UP000381693">
    <property type="component" value="Unassembled WGS sequence"/>
</dbReference>
<feature type="region of interest" description="Disordered" evidence="1">
    <location>
        <begin position="93"/>
        <end position="114"/>
    </location>
</feature>
<evidence type="ECO:0000256" key="1">
    <source>
        <dbReference type="SAM" id="MobiDB-lite"/>
    </source>
</evidence>
<feature type="region of interest" description="Disordered" evidence="1">
    <location>
        <begin position="264"/>
        <end position="316"/>
    </location>
</feature>
<feature type="region of interest" description="Disordered" evidence="1">
    <location>
        <begin position="1"/>
        <end position="22"/>
    </location>
</feature>
<reference evidence="2" key="1">
    <citation type="submission" date="2019-09" db="EMBL/GenBank/DDBJ databases">
        <authorList>
            <person name="Cremers G."/>
        </authorList>
    </citation>
    <scope>NUCLEOTIDE SEQUENCE [LARGE SCALE GENOMIC DNA]</scope>
    <source>
        <strain evidence="2">3B</strain>
    </source>
</reference>
<evidence type="ECO:0000313" key="3">
    <source>
        <dbReference type="Proteomes" id="UP000381693"/>
    </source>
</evidence>
<accession>A0A5E6MAM1</accession>
<keyword evidence="3" id="KW-1185">Reference proteome</keyword>
<gene>
    <name evidence="2" type="ORF">MAMC_01011</name>
</gene>
<dbReference type="RefSeq" id="WP_142525056.1">
    <property type="nucleotide sequence ID" value="NZ_CABFUZ020000109.1"/>
</dbReference>
<evidence type="ECO:0000313" key="2">
    <source>
        <dbReference type="EMBL" id="VVM06249.1"/>
    </source>
</evidence>
<feature type="compositionally biased region" description="Gly residues" evidence="1">
    <location>
        <begin position="291"/>
        <end position="301"/>
    </location>
</feature>
<dbReference type="OrthoDB" id="191359at2"/>